<dbReference type="Pfam" id="PF01527">
    <property type="entry name" value="HTH_Tnp_1"/>
    <property type="match status" value="1"/>
</dbReference>
<dbReference type="InterPro" id="IPR025948">
    <property type="entry name" value="HTH-like_dom"/>
</dbReference>
<dbReference type="InterPro" id="IPR048020">
    <property type="entry name" value="Transpos_IS3"/>
</dbReference>
<dbReference type="PANTHER" id="PTHR47515">
    <property type="entry name" value="LOW CALCIUM RESPONSE LOCUS PROTEIN T"/>
    <property type="match status" value="1"/>
</dbReference>
<name>A0ABT4XXX2_9RHOB</name>
<dbReference type="InterPro" id="IPR002514">
    <property type="entry name" value="Transposase_8"/>
</dbReference>
<reference evidence="3 4" key="1">
    <citation type="submission" date="2023-01" db="EMBL/GenBank/DDBJ databases">
        <title>Thalassococcus onchidii sp. nov., isolated from a marine invertebrate from the South China Sea.</title>
        <authorList>
            <person name="Xu S."/>
            <person name="Liu Z."/>
            <person name="Xu Y."/>
        </authorList>
    </citation>
    <scope>NUCLEOTIDE SEQUENCE [LARGE SCALE GENOMIC DNA]</scope>
    <source>
        <strain evidence="3 4">KCTC 32084</strain>
    </source>
</reference>
<evidence type="ECO:0000313" key="3">
    <source>
        <dbReference type="EMBL" id="MDA7426818.1"/>
    </source>
</evidence>
<dbReference type="NCBIfam" id="NF033516">
    <property type="entry name" value="transpos_IS3"/>
    <property type="match status" value="1"/>
</dbReference>
<accession>A0ABT4XXX2</accession>
<dbReference type="EMBL" id="JAQIOY010000017">
    <property type="protein sequence ID" value="MDA7426818.1"/>
    <property type="molecule type" value="Genomic_DNA"/>
</dbReference>
<gene>
    <name evidence="3" type="ORF">PFY00_18950</name>
</gene>
<dbReference type="InterPro" id="IPR012337">
    <property type="entry name" value="RNaseH-like_sf"/>
</dbReference>
<proteinExistence type="predicted"/>
<feature type="domain" description="Integrase catalytic" evidence="2">
    <location>
        <begin position="195"/>
        <end position="359"/>
    </location>
</feature>
<dbReference type="InterPro" id="IPR009057">
    <property type="entry name" value="Homeodomain-like_sf"/>
</dbReference>
<dbReference type="PANTHER" id="PTHR47515:SF1">
    <property type="entry name" value="BLR2054 PROTEIN"/>
    <property type="match status" value="1"/>
</dbReference>
<dbReference type="Pfam" id="PF13276">
    <property type="entry name" value="HTH_21"/>
    <property type="match status" value="1"/>
</dbReference>
<keyword evidence="4" id="KW-1185">Reference proteome</keyword>
<dbReference type="PROSITE" id="PS50994">
    <property type="entry name" value="INTEGRASE"/>
    <property type="match status" value="1"/>
</dbReference>
<dbReference type="SUPFAM" id="SSF53098">
    <property type="entry name" value="Ribonuclease H-like"/>
    <property type="match status" value="1"/>
</dbReference>
<dbReference type="Pfam" id="PF13683">
    <property type="entry name" value="rve_3"/>
    <property type="match status" value="1"/>
</dbReference>
<feature type="coiled-coil region" evidence="1">
    <location>
        <begin position="48"/>
        <end position="82"/>
    </location>
</feature>
<evidence type="ECO:0000313" key="4">
    <source>
        <dbReference type="Proteomes" id="UP001210720"/>
    </source>
</evidence>
<protein>
    <submittedName>
        <fullName evidence="3">IS3 family transposase</fullName>
    </submittedName>
</protein>
<dbReference type="Proteomes" id="UP001210720">
    <property type="component" value="Unassembled WGS sequence"/>
</dbReference>
<dbReference type="InterPro" id="IPR001584">
    <property type="entry name" value="Integrase_cat-core"/>
</dbReference>
<sequence length="392" mass="45315">MKRRFSDEQIISMIKEYEAGVKAQELCRKYGISDATFYKYKAKFGGMNVSDAKKLRALEDENNRLKRMLADAMLDNAALKDLANKKLLTPDVKRRAVSDVMDRHGLSERRACELADLHRSVFQYQKQDRGDETLRKRLRELANERRRFGYRRLGILLAREGFEVNHKKLFRLYREEGLAVRRRRSRKRALGTRRPILVPDRANQRWSLDFVSDAFADGQRFRVLCIVDDCTREALATVVDRSLSGARMTRELDDLIRRRGQPDMIVSDNGTEMTSHAVLRWCQDTGVGWHYIAPGKPMQNAFVESFNGRLRDECLNEHIFGNLAEARKIIENWRIDYNTQRPHTSLGGLAPAVYANLNRSTRPASLELRKGSAQQALTANISTERNRNGFYT</sequence>
<evidence type="ECO:0000259" key="2">
    <source>
        <dbReference type="PROSITE" id="PS50994"/>
    </source>
</evidence>
<organism evidence="3 4">
    <name type="scientific">Thalassococcus lentus</name>
    <dbReference type="NCBI Taxonomy" id="1210524"/>
    <lineage>
        <taxon>Bacteria</taxon>
        <taxon>Pseudomonadati</taxon>
        <taxon>Pseudomonadota</taxon>
        <taxon>Alphaproteobacteria</taxon>
        <taxon>Rhodobacterales</taxon>
        <taxon>Roseobacteraceae</taxon>
        <taxon>Thalassococcus</taxon>
    </lineage>
</organism>
<keyword evidence="1" id="KW-0175">Coiled coil</keyword>
<dbReference type="SUPFAM" id="SSF46689">
    <property type="entry name" value="Homeodomain-like"/>
    <property type="match status" value="1"/>
</dbReference>
<dbReference type="Gene3D" id="3.30.420.10">
    <property type="entry name" value="Ribonuclease H-like superfamily/Ribonuclease H"/>
    <property type="match status" value="1"/>
</dbReference>
<comment type="caution">
    <text evidence="3">The sequence shown here is derived from an EMBL/GenBank/DDBJ whole genome shotgun (WGS) entry which is preliminary data.</text>
</comment>
<evidence type="ECO:0000256" key="1">
    <source>
        <dbReference type="SAM" id="Coils"/>
    </source>
</evidence>
<dbReference type="InterPro" id="IPR036397">
    <property type="entry name" value="RNaseH_sf"/>
</dbReference>